<dbReference type="EMBL" id="AP022561">
    <property type="protein sequence ID" value="BBX05858.1"/>
    <property type="molecule type" value="Genomic_DNA"/>
</dbReference>
<keyword evidence="1" id="KW-0805">Transcription regulation</keyword>
<name>A0AAD1HKL2_9MYCO</name>
<dbReference type="GO" id="GO:0043565">
    <property type="term" value="F:sequence-specific DNA binding"/>
    <property type="evidence" value="ECO:0007669"/>
    <property type="project" value="InterPro"/>
</dbReference>
<dbReference type="Proteomes" id="UP000467327">
    <property type="component" value="Chromosome"/>
</dbReference>
<sequence length="263" mass="28346">MYRPGPPLCDYIDYIGYWQHGGDVPHRSTALPRGAVTIVIELGERDLVDFAAVGAPPGQVPAAFITGAGTTSYVTQIEPGQTVMTVHFRPGGARPFLGIPLGELQDRCVGIEDIWGTAARTLRESLTGTSSAADRITLLEGFLLGCIRVHDDPLRGLLPLLDAEPSITVSEVAALTELSPKRLASLFSSQVGLGPKPYLRVRRLQAALRHLDVGTQRGAQIAADLGYCDQAHFVRDFRALTAITPSQYPSRRSSLPSHLDLVT</sequence>
<reference evidence="5 6" key="1">
    <citation type="journal article" date="2019" name="Emerg. Microbes Infect.">
        <title>Comprehensive subspecies identification of 175 nontuberculous mycobacteria species based on 7547 genomic profiles.</title>
        <authorList>
            <person name="Matsumoto Y."/>
            <person name="Kinjo T."/>
            <person name="Motooka D."/>
            <person name="Nabeya D."/>
            <person name="Jung N."/>
            <person name="Uechi K."/>
            <person name="Horii T."/>
            <person name="Iida T."/>
            <person name="Fujita J."/>
            <person name="Nakamura S."/>
        </authorList>
    </citation>
    <scope>NUCLEOTIDE SEQUENCE [LARGE SCALE GENOMIC DNA]</scope>
    <source>
        <strain evidence="5 6">JCM 6376</strain>
    </source>
</reference>
<dbReference type="PANTHER" id="PTHR46796">
    <property type="entry name" value="HTH-TYPE TRANSCRIPTIONAL ACTIVATOR RHAS-RELATED"/>
    <property type="match status" value="1"/>
</dbReference>
<evidence type="ECO:0000313" key="5">
    <source>
        <dbReference type="EMBL" id="BBX05858.1"/>
    </source>
</evidence>
<keyword evidence="2" id="KW-0238">DNA-binding</keyword>
<dbReference type="Pfam" id="PF12833">
    <property type="entry name" value="HTH_18"/>
    <property type="match status" value="1"/>
</dbReference>
<dbReference type="InterPro" id="IPR046532">
    <property type="entry name" value="DUF6597"/>
</dbReference>
<gene>
    <name evidence="5" type="ORF">MAIC_06610</name>
</gene>
<protein>
    <submittedName>
        <fullName evidence="5">AraC family transcriptional regulator</fullName>
    </submittedName>
</protein>
<proteinExistence type="predicted"/>
<feature type="domain" description="HTH araC/xylS-type" evidence="4">
    <location>
        <begin position="152"/>
        <end position="251"/>
    </location>
</feature>
<dbReference type="Pfam" id="PF20240">
    <property type="entry name" value="DUF6597"/>
    <property type="match status" value="1"/>
</dbReference>
<dbReference type="SUPFAM" id="SSF46689">
    <property type="entry name" value="Homeodomain-like"/>
    <property type="match status" value="1"/>
</dbReference>
<dbReference type="InterPro" id="IPR009057">
    <property type="entry name" value="Homeodomain-like_sf"/>
</dbReference>
<dbReference type="Gene3D" id="1.10.10.60">
    <property type="entry name" value="Homeodomain-like"/>
    <property type="match status" value="1"/>
</dbReference>
<keyword evidence="6" id="KW-1185">Reference proteome</keyword>
<evidence type="ECO:0000256" key="3">
    <source>
        <dbReference type="ARBA" id="ARBA00023163"/>
    </source>
</evidence>
<keyword evidence="3" id="KW-0804">Transcription</keyword>
<dbReference type="InterPro" id="IPR050204">
    <property type="entry name" value="AraC_XylS_family_regulators"/>
</dbReference>
<evidence type="ECO:0000313" key="6">
    <source>
        <dbReference type="Proteomes" id="UP000467327"/>
    </source>
</evidence>
<organism evidence="5 6">
    <name type="scientific">Mycolicibacterium aichiense</name>
    <dbReference type="NCBI Taxonomy" id="1799"/>
    <lineage>
        <taxon>Bacteria</taxon>
        <taxon>Bacillati</taxon>
        <taxon>Actinomycetota</taxon>
        <taxon>Actinomycetes</taxon>
        <taxon>Mycobacteriales</taxon>
        <taxon>Mycobacteriaceae</taxon>
        <taxon>Mycolicibacterium</taxon>
    </lineage>
</organism>
<accession>A0AAD1HKL2</accession>
<evidence type="ECO:0000259" key="4">
    <source>
        <dbReference type="PROSITE" id="PS01124"/>
    </source>
</evidence>
<evidence type="ECO:0000256" key="2">
    <source>
        <dbReference type="ARBA" id="ARBA00023125"/>
    </source>
</evidence>
<dbReference type="InterPro" id="IPR018060">
    <property type="entry name" value="HTH_AraC"/>
</dbReference>
<dbReference type="KEGG" id="maic:MAIC_06610"/>
<evidence type="ECO:0000256" key="1">
    <source>
        <dbReference type="ARBA" id="ARBA00023015"/>
    </source>
</evidence>
<dbReference type="PROSITE" id="PS01124">
    <property type="entry name" value="HTH_ARAC_FAMILY_2"/>
    <property type="match status" value="1"/>
</dbReference>
<dbReference type="AlphaFoldDB" id="A0AAD1HKL2"/>
<dbReference type="SMART" id="SM00342">
    <property type="entry name" value="HTH_ARAC"/>
    <property type="match status" value="1"/>
</dbReference>
<dbReference type="GO" id="GO:0003700">
    <property type="term" value="F:DNA-binding transcription factor activity"/>
    <property type="evidence" value="ECO:0007669"/>
    <property type="project" value="InterPro"/>
</dbReference>